<evidence type="ECO:0000259" key="2">
    <source>
        <dbReference type="PROSITE" id="PS50004"/>
    </source>
</evidence>
<dbReference type="Proteomes" id="UP000276834">
    <property type="component" value="Unassembled WGS sequence"/>
</dbReference>
<comment type="caution">
    <text evidence="3">The sequence shown here is derived from an EMBL/GenBank/DDBJ whole genome shotgun (WGS) entry which is preliminary data.</text>
</comment>
<gene>
    <name evidence="3" type="ORF">DV515_00001866</name>
</gene>
<accession>A0A3L8SXC8</accession>
<dbReference type="Gene3D" id="2.60.40.150">
    <property type="entry name" value="C2 domain"/>
    <property type="match status" value="1"/>
</dbReference>
<evidence type="ECO:0000313" key="4">
    <source>
        <dbReference type="Proteomes" id="UP000276834"/>
    </source>
</evidence>
<comment type="similarity">
    <text evidence="1">Belongs to the synaptotagmin family.</text>
</comment>
<dbReference type="SUPFAM" id="SSF49562">
    <property type="entry name" value="C2 domain (Calcium/lipid-binding domain, CaLB)"/>
    <property type="match status" value="1"/>
</dbReference>
<dbReference type="InterPro" id="IPR000008">
    <property type="entry name" value="C2_dom"/>
</dbReference>
<feature type="domain" description="C2" evidence="2">
    <location>
        <begin position="11"/>
        <end position="130"/>
    </location>
</feature>
<dbReference type="PANTHER" id="PTHR46129">
    <property type="entry name" value="SYNAPTOTAGMIN 14, ISOFORM D"/>
    <property type="match status" value="1"/>
</dbReference>
<evidence type="ECO:0000256" key="1">
    <source>
        <dbReference type="ARBA" id="ARBA00006996"/>
    </source>
</evidence>
<dbReference type="PANTHER" id="PTHR46129:SF4">
    <property type="entry name" value="SYNAPTOTAGMIN-16"/>
    <property type="match status" value="1"/>
</dbReference>
<dbReference type="InterPro" id="IPR035892">
    <property type="entry name" value="C2_domain_sf"/>
</dbReference>
<dbReference type="AlphaFoldDB" id="A0A3L8SXC8"/>
<dbReference type="Pfam" id="PF00168">
    <property type="entry name" value="C2"/>
    <property type="match status" value="1"/>
</dbReference>
<dbReference type="PROSITE" id="PS50004">
    <property type="entry name" value="C2"/>
    <property type="match status" value="1"/>
</dbReference>
<dbReference type="InterPro" id="IPR043541">
    <property type="entry name" value="SYT14/14L/16"/>
</dbReference>
<dbReference type="STRING" id="44316.ENSEGOP00005003708"/>
<keyword evidence="4" id="KW-1185">Reference proteome</keyword>
<name>A0A3L8SXC8_CHLGU</name>
<organism evidence="3 4">
    <name type="scientific">Chloebia gouldiae</name>
    <name type="common">Gouldian finch</name>
    <name type="synonym">Erythrura gouldiae</name>
    <dbReference type="NCBI Taxonomy" id="44316"/>
    <lineage>
        <taxon>Eukaryota</taxon>
        <taxon>Metazoa</taxon>
        <taxon>Chordata</taxon>
        <taxon>Craniata</taxon>
        <taxon>Vertebrata</taxon>
        <taxon>Euteleostomi</taxon>
        <taxon>Archelosauria</taxon>
        <taxon>Archosauria</taxon>
        <taxon>Dinosauria</taxon>
        <taxon>Saurischia</taxon>
        <taxon>Theropoda</taxon>
        <taxon>Coelurosauria</taxon>
        <taxon>Aves</taxon>
        <taxon>Neognathae</taxon>
        <taxon>Neoaves</taxon>
        <taxon>Telluraves</taxon>
        <taxon>Australaves</taxon>
        <taxon>Passeriformes</taxon>
        <taxon>Passeroidea</taxon>
        <taxon>Passeridae</taxon>
        <taxon>Chloebia</taxon>
    </lineage>
</organism>
<reference evidence="3 4" key="1">
    <citation type="journal article" date="2018" name="Proc. R. Soc. B">
        <title>A non-coding region near Follistatin controls head colour polymorphism in the Gouldian finch.</title>
        <authorList>
            <person name="Toomey M.B."/>
            <person name="Marques C.I."/>
            <person name="Andrade P."/>
            <person name="Araujo P.M."/>
            <person name="Sabatino S."/>
            <person name="Gazda M.A."/>
            <person name="Afonso S."/>
            <person name="Lopes R.J."/>
            <person name="Corbo J.C."/>
            <person name="Carneiro M."/>
        </authorList>
    </citation>
    <scope>NUCLEOTIDE SEQUENCE [LARGE SCALE GENOMIC DNA]</scope>
    <source>
        <strain evidence="3">Red01</strain>
        <tissue evidence="3">Muscle</tissue>
    </source>
</reference>
<evidence type="ECO:0000313" key="3">
    <source>
        <dbReference type="EMBL" id="RLW10304.1"/>
    </source>
</evidence>
<dbReference type="EMBL" id="QUSF01000004">
    <property type="protein sequence ID" value="RLW10304.1"/>
    <property type="molecule type" value="Genomic_DNA"/>
</dbReference>
<proteinExistence type="inferred from homology"/>
<protein>
    <recommendedName>
        <fullName evidence="2">C2 domain-containing protein</fullName>
    </recommendedName>
</protein>
<dbReference type="GO" id="GO:0005543">
    <property type="term" value="F:phospholipid binding"/>
    <property type="evidence" value="ECO:0007669"/>
    <property type="project" value="TreeGrafter"/>
</dbReference>
<dbReference type="OrthoDB" id="5978493at2759"/>
<sequence>MVVLSGVSCSQDQQPGLAHTIRKLNQSFSFLCDKLVFAGKILFIPNTYGKLCLRNSVGQEMSRCKTSIRRGQPNPVYKETFIFQVALFQLSDVTLLISIYNRRSMKRREMVGWISMGQNSSGEEEQSHWQEMRESQGTQGQCGLCSSRHKAEGGSLAEEQAFPLVADHFPLQLELAVTLELARLQRLLSAPIFIIMFNLCDHSTSSLCLPLSSLVPSALQHEKWTERLSKDYGLLHRIMPSQRGHLKVVMLPIKTSPPCSLVHLCSLEFVGSSAGSELICFCDTSSQKLTDPKAWKGIQDNSTELVWVFIWDLADLPVTPCELSTLQNGAAATELGESNPIPGHGCKCQGGTQGTVVEHSKSSGEKVGRDLMAGMEGKGKIINQEGRGA</sequence>